<sequence>MRDKVAVDLGELLEIANDEYARRPEYRPSSSIAHITKRAGTFSLEFSGGRLAGFDTAACDAFAQSLYDRYLLKI</sequence>
<evidence type="ECO:0000313" key="2">
    <source>
        <dbReference type="Proteomes" id="UP000642144"/>
    </source>
</evidence>
<accession>A0ABW9VT78</accession>
<dbReference type="EMBL" id="WWCT01000001">
    <property type="protein sequence ID" value="MYN24828.1"/>
    <property type="molecule type" value="Genomic_DNA"/>
</dbReference>
<organism evidence="1 2">
    <name type="scientific">Duganella levis</name>
    <dbReference type="NCBI Taxonomy" id="2692169"/>
    <lineage>
        <taxon>Bacteria</taxon>
        <taxon>Pseudomonadati</taxon>
        <taxon>Pseudomonadota</taxon>
        <taxon>Betaproteobacteria</taxon>
        <taxon>Burkholderiales</taxon>
        <taxon>Oxalobacteraceae</taxon>
        <taxon>Telluria group</taxon>
        <taxon>Duganella</taxon>
    </lineage>
</organism>
<dbReference type="RefSeq" id="WP_161052990.1">
    <property type="nucleotide sequence ID" value="NZ_WWCT01000001.1"/>
</dbReference>
<comment type="caution">
    <text evidence="1">The sequence shown here is derived from an EMBL/GenBank/DDBJ whole genome shotgun (WGS) entry which is preliminary data.</text>
</comment>
<dbReference type="Proteomes" id="UP000642144">
    <property type="component" value="Unassembled WGS sequence"/>
</dbReference>
<gene>
    <name evidence="1" type="ORF">GTP69_00215</name>
</gene>
<protein>
    <submittedName>
        <fullName evidence="1">Uncharacterized protein</fullName>
    </submittedName>
</protein>
<evidence type="ECO:0000313" key="1">
    <source>
        <dbReference type="EMBL" id="MYN24828.1"/>
    </source>
</evidence>
<name>A0ABW9VT78_9BURK</name>
<proteinExistence type="predicted"/>
<keyword evidence="2" id="KW-1185">Reference proteome</keyword>
<reference evidence="1 2" key="1">
    <citation type="submission" date="2019-12" db="EMBL/GenBank/DDBJ databases">
        <title>Novel species isolated from a subtropical stream in China.</title>
        <authorList>
            <person name="Lu H."/>
        </authorList>
    </citation>
    <scope>NUCLEOTIDE SEQUENCE [LARGE SCALE GENOMIC DNA]</scope>
    <source>
        <strain evidence="1 2">CY42W</strain>
    </source>
</reference>